<organism evidence="1">
    <name type="scientific">Serratia fonticola</name>
    <dbReference type="NCBI Taxonomy" id="47917"/>
    <lineage>
        <taxon>Bacteria</taxon>
        <taxon>Pseudomonadati</taxon>
        <taxon>Pseudomonadota</taxon>
        <taxon>Gammaproteobacteria</taxon>
        <taxon>Enterobacterales</taxon>
        <taxon>Yersiniaceae</taxon>
        <taxon>Serratia</taxon>
    </lineage>
</organism>
<proteinExistence type="predicted"/>
<name>A0A4U9V7E2_SERFO</name>
<reference evidence="1" key="1">
    <citation type="submission" date="2019-05" db="EMBL/GenBank/DDBJ databases">
        <authorList>
            <consortium name="Pathogen Informatics"/>
        </authorList>
    </citation>
    <scope>NUCLEOTIDE SEQUENCE [LARGE SCALE GENOMIC DNA]</scope>
    <source>
        <strain evidence="1">NCTC12965</strain>
    </source>
</reference>
<dbReference type="AlphaFoldDB" id="A0A4U9V7E2"/>
<accession>A0A4U9V7E2</accession>
<dbReference type="EMBL" id="CABEEZ010000097">
    <property type="protein sequence ID" value="VTR40802.1"/>
    <property type="molecule type" value="Genomic_DNA"/>
</dbReference>
<evidence type="ECO:0000313" key="1">
    <source>
        <dbReference type="EMBL" id="VTR40802.1"/>
    </source>
</evidence>
<gene>
    <name evidence="1" type="ORF">NCTC12965_04557</name>
</gene>
<protein>
    <submittedName>
        <fullName evidence="1">Uncharacterized protein</fullName>
    </submittedName>
</protein>
<sequence length="33" mass="3561">MFGLGFATVLTLLVLPVIYSCMNSDKQKVATEA</sequence>